<protein>
    <submittedName>
        <fullName evidence="1">Uncharacterized protein</fullName>
    </submittedName>
</protein>
<dbReference type="EMBL" id="JBIAFJ010000032">
    <property type="protein sequence ID" value="MFE9173314.1"/>
    <property type="molecule type" value="Genomic_DNA"/>
</dbReference>
<dbReference type="Proteomes" id="UP001601197">
    <property type="component" value="Unassembled WGS sequence"/>
</dbReference>
<evidence type="ECO:0000313" key="1">
    <source>
        <dbReference type="EMBL" id="MFE9173314.1"/>
    </source>
</evidence>
<comment type="caution">
    <text evidence="1">The sequence shown here is derived from an EMBL/GenBank/DDBJ whole genome shotgun (WGS) entry which is preliminary data.</text>
</comment>
<accession>A0ABW6L117</accession>
<sequence>MPPQPRPATTRPSPHLRELRDTVRTLLGLDDDTAVIIRQFAYTEPGRPPLETVVAVLSMDGDARHWTLHLPADQITEHDLRATLLHHRPN</sequence>
<name>A0ABW6L117_9ACTN</name>
<keyword evidence="2" id="KW-1185">Reference proteome</keyword>
<evidence type="ECO:0000313" key="2">
    <source>
        <dbReference type="Proteomes" id="UP001601197"/>
    </source>
</evidence>
<reference evidence="1 2" key="1">
    <citation type="submission" date="2024-10" db="EMBL/GenBank/DDBJ databases">
        <title>The Natural Products Discovery Center: Release of the First 8490 Sequenced Strains for Exploring Actinobacteria Biosynthetic Diversity.</title>
        <authorList>
            <person name="Kalkreuter E."/>
            <person name="Kautsar S.A."/>
            <person name="Yang D."/>
            <person name="Bader C.D."/>
            <person name="Teijaro C.N."/>
            <person name="Fluegel L."/>
            <person name="Davis C.M."/>
            <person name="Simpson J.R."/>
            <person name="Lauterbach L."/>
            <person name="Steele A.D."/>
            <person name="Gui C."/>
            <person name="Meng S."/>
            <person name="Li G."/>
            <person name="Viehrig K."/>
            <person name="Ye F."/>
            <person name="Su P."/>
            <person name="Kiefer A.F."/>
            <person name="Nichols A."/>
            <person name="Cepeda A.J."/>
            <person name="Yan W."/>
            <person name="Fan B."/>
            <person name="Jiang Y."/>
            <person name="Adhikari A."/>
            <person name="Zheng C.-J."/>
            <person name="Schuster L."/>
            <person name="Cowan T.M."/>
            <person name="Smanski M.J."/>
            <person name="Chevrette M.G."/>
            <person name="De Carvalho L.P.S."/>
            <person name="Shen B."/>
        </authorList>
    </citation>
    <scope>NUCLEOTIDE SEQUENCE [LARGE SCALE GENOMIC DNA]</scope>
    <source>
        <strain evidence="1 2">NPDC007147</strain>
    </source>
</reference>
<dbReference type="RefSeq" id="WP_388351854.1">
    <property type="nucleotide sequence ID" value="NZ_JBIAFJ010000032.1"/>
</dbReference>
<gene>
    <name evidence="1" type="ORF">ACFYNZ_28260</name>
</gene>
<organism evidence="1 2">
    <name type="scientific">Streptomyces kebangsaanensis</name>
    <dbReference type="NCBI Taxonomy" id="864058"/>
    <lineage>
        <taxon>Bacteria</taxon>
        <taxon>Bacillati</taxon>
        <taxon>Actinomycetota</taxon>
        <taxon>Actinomycetes</taxon>
        <taxon>Kitasatosporales</taxon>
        <taxon>Streptomycetaceae</taxon>
        <taxon>Streptomyces</taxon>
    </lineage>
</organism>
<proteinExistence type="predicted"/>